<proteinExistence type="predicted"/>
<sequence length="214" mass="23419">MDTNVRPLVASEDVLDSHSDRVTKLEAAHIMPFMQFNYSSMQTLLSMFTGTNMEAILGGKSINNPTNIFCTDHDTHLKSDQVIIGTEYLNGRYLLRIVNARKARGPFIAHCQDSEVVIFGLGPRGRSLDMPDGELFNIHASEAGEAINRVLQDEADFNDGIVEDRASASRISAFALKVALRREMAVGSSESLSDNDTEAGKDVLRVTTNSQIGA</sequence>
<evidence type="ECO:0000313" key="2">
    <source>
        <dbReference type="Proteomes" id="UP001489719"/>
    </source>
</evidence>
<name>A0ACC3TTW1_9ASCO</name>
<protein>
    <submittedName>
        <fullName evidence="1">Uncharacterized protein</fullName>
    </submittedName>
</protein>
<keyword evidence="2" id="KW-1185">Reference proteome</keyword>
<evidence type="ECO:0000313" key="1">
    <source>
        <dbReference type="EMBL" id="KAK9324475.1"/>
    </source>
</evidence>
<accession>A0ACC3TTW1</accession>
<dbReference type="EMBL" id="MU970049">
    <property type="protein sequence ID" value="KAK9324475.1"/>
    <property type="molecule type" value="Genomic_DNA"/>
</dbReference>
<dbReference type="Proteomes" id="UP001489719">
    <property type="component" value="Unassembled WGS sequence"/>
</dbReference>
<gene>
    <name evidence="1" type="ORF">V1517DRAFT_351308</name>
</gene>
<organism evidence="1 2">
    <name type="scientific">Lipomyces orientalis</name>
    <dbReference type="NCBI Taxonomy" id="1233043"/>
    <lineage>
        <taxon>Eukaryota</taxon>
        <taxon>Fungi</taxon>
        <taxon>Dikarya</taxon>
        <taxon>Ascomycota</taxon>
        <taxon>Saccharomycotina</taxon>
        <taxon>Lipomycetes</taxon>
        <taxon>Lipomycetales</taxon>
        <taxon>Lipomycetaceae</taxon>
        <taxon>Lipomyces</taxon>
    </lineage>
</organism>
<reference evidence="2" key="1">
    <citation type="journal article" date="2024" name="Front. Bioeng. Biotechnol.">
        <title>Genome-scale model development and genomic sequencing of the oleaginous clade Lipomyces.</title>
        <authorList>
            <person name="Czajka J.J."/>
            <person name="Han Y."/>
            <person name="Kim J."/>
            <person name="Mondo S.J."/>
            <person name="Hofstad B.A."/>
            <person name="Robles A."/>
            <person name="Haridas S."/>
            <person name="Riley R."/>
            <person name="LaButti K."/>
            <person name="Pangilinan J."/>
            <person name="Andreopoulos W."/>
            <person name="Lipzen A."/>
            <person name="Yan J."/>
            <person name="Wang M."/>
            <person name="Ng V."/>
            <person name="Grigoriev I.V."/>
            <person name="Spatafora J.W."/>
            <person name="Magnuson J.K."/>
            <person name="Baker S.E."/>
            <person name="Pomraning K.R."/>
        </authorList>
    </citation>
    <scope>NUCLEOTIDE SEQUENCE [LARGE SCALE GENOMIC DNA]</scope>
    <source>
        <strain evidence="2">CBS 10300</strain>
    </source>
</reference>
<comment type="caution">
    <text evidence="1">The sequence shown here is derived from an EMBL/GenBank/DDBJ whole genome shotgun (WGS) entry which is preliminary data.</text>
</comment>